<evidence type="ECO:0000256" key="5">
    <source>
        <dbReference type="ARBA" id="ARBA00023136"/>
    </source>
</evidence>
<feature type="transmembrane region" description="Helical" evidence="6">
    <location>
        <begin position="290"/>
        <end position="306"/>
    </location>
</feature>
<feature type="transmembrane region" description="Helical" evidence="6">
    <location>
        <begin position="55"/>
        <end position="74"/>
    </location>
</feature>
<feature type="transmembrane region" description="Helical" evidence="6">
    <location>
        <begin position="86"/>
        <end position="102"/>
    </location>
</feature>
<evidence type="ECO:0000256" key="3">
    <source>
        <dbReference type="ARBA" id="ARBA00022692"/>
    </source>
</evidence>
<feature type="transmembrane region" description="Helical" evidence="6">
    <location>
        <begin position="108"/>
        <end position="128"/>
    </location>
</feature>
<feature type="domain" description="EamA" evidence="7">
    <location>
        <begin position="168"/>
        <end position="304"/>
    </location>
</feature>
<dbReference type="SUPFAM" id="SSF103481">
    <property type="entry name" value="Multidrug resistance efflux transporter EmrE"/>
    <property type="match status" value="2"/>
</dbReference>
<dbReference type="AlphaFoldDB" id="A0A1H7ZYV8"/>
<name>A0A1H7ZYV8_STIAU</name>
<proteinExistence type="predicted"/>
<gene>
    <name evidence="8" type="ORF">SAMN05444354_12018</name>
</gene>
<feature type="transmembrane region" description="Helical" evidence="6">
    <location>
        <begin position="232"/>
        <end position="253"/>
    </location>
</feature>
<dbReference type="Pfam" id="PF00892">
    <property type="entry name" value="EamA"/>
    <property type="match status" value="2"/>
</dbReference>
<evidence type="ECO:0000313" key="8">
    <source>
        <dbReference type="EMBL" id="SEM63511.1"/>
    </source>
</evidence>
<dbReference type="Proteomes" id="UP000182719">
    <property type="component" value="Unassembled WGS sequence"/>
</dbReference>
<reference evidence="9" key="1">
    <citation type="submission" date="2016-10" db="EMBL/GenBank/DDBJ databases">
        <authorList>
            <person name="Varghese N."/>
            <person name="Submissions S."/>
        </authorList>
    </citation>
    <scope>NUCLEOTIDE SEQUENCE [LARGE SCALE GENOMIC DNA]</scope>
    <source>
        <strain evidence="9">DSM 17044</strain>
    </source>
</reference>
<organism evidence="8 9">
    <name type="scientific">Stigmatella aurantiaca</name>
    <dbReference type="NCBI Taxonomy" id="41"/>
    <lineage>
        <taxon>Bacteria</taxon>
        <taxon>Pseudomonadati</taxon>
        <taxon>Myxococcota</taxon>
        <taxon>Myxococcia</taxon>
        <taxon>Myxococcales</taxon>
        <taxon>Cystobacterineae</taxon>
        <taxon>Archangiaceae</taxon>
        <taxon>Stigmatella</taxon>
    </lineage>
</organism>
<sequence>MRAPVSQDMSRASTLSPALPRISSSWTADLSLLLVAVVWGSSYLAAKTVLASAPLYLFLFARFGLTVVLMLPFVWKHLRNSTREEWFVGGILGLFLLAIFSLETRGVSLTTATNAGLIISLAVVLVPLVEGAAFRRFPGWGLLGAVGLSFAGTALLTVREGWNLQFNAGDVLIFGAALVRAFNMTYTQKLTVGKELNSLALTVIQFIVVTVGTGVVSVATLDSSALRFPVDAQFWVLTLYLTLFCTLFAFYIQLTMIRRTSPSRVGLLMGTEPIFAALFAMQLGGEQLSWQGWLGGAILVGATFWGRKAEERRRALTQAQTSPA</sequence>
<keyword evidence="4 6" id="KW-1133">Transmembrane helix</keyword>
<dbReference type="PANTHER" id="PTHR42920:SF5">
    <property type="entry name" value="EAMA DOMAIN-CONTAINING PROTEIN"/>
    <property type="match status" value="1"/>
</dbReference>
<evidence type="ECO:0000256" key="2">
    <source>
        <dbReference type="ARBA" id="ARBA00022475"/>
    </source>
</evidence>
<feature type="domain" description="EamA" evidence="7">
    <location>
        <begin position="28"/>
        <end position="157"/>
    </location>
</feature>
<evidence type="ECO:0000259" key="7">
    <source>
        <dbReference type="Pfam" id="PF00892"/>
    </source>
</evidence>
<keyword evidence="5 6" id="KW-0472">Membrane</keyword>
<keyword evidence="9" id="KW-1185">Reference proteome</keyword>
<dbReference type="GO" id="GO:0005886">
    <property type="term" value="C:plasma membrane"/>
    <property type="evidence" value="ECO:0007669"/>
    <property type="project" value="UniProtKB-SubCell"/>
</dbReference>
<protein>
    <submittedName>
        <fullName evidence="8">Permease of the drug/metabolite transporter (DMT) superfamily</fullName>
    </submittedName>
</protein>
<accession>A0A1H7ZYV8</accession>
<feature type="transmembrane region" description="Helical" evidence="6">
    <location>
        <begin position="164"/>
        <end position="186"/>
    </location>
</feature>
<dbReference type="InterPro" id="IPR051258">
    <property type="entry name" value="Diverse_Substrate_Transporter"/>
</dbReference>
<dbReference type="InterPro" id="IPR037185">
    <property type="entry name" value="EmrE-like"/>
</dbReference>
<comment type="subcellular location">
    <subcellularLocation>
        <location evidence="1">Cell membrane</location>
        <topology evidence="1">Multi-pass membrane protein</topology>
    </subcellularLocation>
</comment>
<keyword evidence="3 6" id="KW-0812">Transmembrane</keyword>
<keyword evidence="2" id="KW-1003">Cell membrane</keyword>
<feature type="transmembrane region" description="Helical" evidence="6">
    <location>
        <begin position="30"/>
        <end position="49"/>
    </location>
</feature>
<evidence type="ECO:0000256" key="6">
    <source>
        <dbReference type="SAM" id="Phobius"/>
    </source>
</evidence>
<feature type="transmembrane region" description="Helical" evidence="6">
    <location>
        <begin position="140"/>
        <end position="158"/>
    </location>
</feature>
<evidence type="ECO:0000256" key="4">
    <source>
        <dbReference type="ARBA" id="ARBA00022989"/>
    </source>
</evidence>
<dbReference type="PANTHER" id="PTHR42920">
    <property type="entry name" value="OS03G0707200 PROTEIN-RELATED"/>
    <property type="match status" value="1"/>
</dbReference>
<evidence type="ECO:0000256" key="1">
    <source>
        <dbReference type="ARBA" id="ARBA00004651"/>
    </source>
</evidence>
<dbReference type="EMBL" id="FOAP01000020">
    <property type="protein sequence ID" value="SEM63511.1"/>
    <property type="molecule type" value="Genomic_DNA"/>
</dbReference>
<evidence type="ECO:0000313" key="9">
    <source>
        <dbReference type="Proteomes" id="UP000182719"/>
    </source>
</evidence>
<feature type="transmembrane region" description="Helical" evidence="6">
    <location>
        <begin position="198"/>
        <end position="220"/>
    </location>
</feature>
<dbReference type="InterPro" id="IPR000620">
    <property type="entry name" value="EamA_dom"/>
</dbReference>
<feature type="transmembrane region" description="Helical" evidence="6">
    <location>
        <begin position="265"/>
        <end position="284"/>
    </location>
</feature>